<dbReference type="Pfam" id="PF20283">
    <property type="entry name" value="CTD7"/>
    <property type="match status" value="1"/>
</dbReference>
<dbReference type="InterPro" id="IPR046913">
    <property type="entry name" value="ABC-3C_CTD7"/>
</dbReference>
<dbReference type="Proteomes" id="UP000614200">
    <property type="component" value="Unassembled WGS sequence"/>
</dbReference>
<accession>A0ABR9ZVP5</accession>
<reference evidence="2 3" key="1">
    <citation type="submission" date="2020-11" db="EMBL/GenBank/DDBJ databases">
        <title>Fusibacter basophilias sp. nov.</title>
        <authorList>
            <person name="Qiu D."/>
        </authorList>
    </citation>
    <scope>NUCLEOTIDE SEQUENCE [LARGE SCALE GENOMIC DNA]</scope>
    <source>
        <strain evidence="2 3">Q10-2</strain>
    </source>
</reference>
<sequence>MSNITHDASGQLIGYLYQLYMALLLLLEEVNPNSKLCIEKFDDVSFGEDDIPSTLVQTKHQINRIGTLTNTSTDLWRTINSWCDYISSTSADVENTKFVIVTTAKSTLDSIPYYLTDNPSRNTQQALADLITIATTNTSKTNLSYYKRFSDLDDKTKEKFVSNMHIHDSSVNITGIEKKILKYVKYATLPQYQSKVYDKLIGWWINLMIKGLCSDTPVFIHQSMLQQQIFDIGSEYKADSLPIDIDIYYEPTAEDLSALPEQDRIFIEQLKLISVSNDRLKLCIRDYYNAYMQRSRWVRESLLYLDDLSKYENLLVDEWKRLFLIMKEDLEDYGDSITETDKTRAGRQLLKTVEDLNKPIRPQVNQAFIMRGTYHALSNKLKVGWNLDFYERLCHLLKES</sequence>
<protein>
    <recommendedName>
        <fullName evidence="1">ABC-three component systems C-terminal domain-containing protein</fullName>
    </recommendedName>
</protein>
<keyword evidence="3" id="KW-1185">Reference proteome</keyword>
<proteinExistence type="predicted"/>
<dbReference type="RefSeq" id="WP_194702212.1">
    <property type="nucleotide sequence ID" value="NZ_JADKNH010000007.1"/>
</dbReference>
<organism evidence="2 3">
    <name type="scientific">Fusibacter ferrireducens</name>
    <dbReference type="NCBI Taxonomy" id="2785058"/>
    <lineage>
        <taxon>Bacteria</taxon>
        <taxon>Bacillati</taxon>
        <taxon>Bacillota</taxon>
        <taxon>Clostridia</taxon>
        <taxon>Eubacteriales</taxon>
        <taxon>Eubacteriales Family XII. Incertae Sedis</taxon>
        <taxon>Fusibacter</taxon>
    </lineage>
</organism>
<comment type="caution">
    <text evidence="2">The sequence shown here is derived from an EMBL/GenBank/DDBJ whole genome shotgun (WGS) entry which is preliminary data.</text>
</comment>
<name>A0ABR9ZVP5_9FIRM</name>
<dbReference type="EMBL" id="JADKNH010000007">
    <property type="protein sequence ID" value="MBF4693975.1"/>
    <property type="molecule type" value="Genomic_DNA"/>
</dbReference>
<gene>
    <name evidence="2" type="ORF">ISU02_12715</name>
</gene>
<evidence type="ECO:0000313" key="3">
    <source>
        <dbReference type="Proteomes" id="UP000614200"/>
    </source>
</evidence>
<evidence type="ECO:0000313" key="2">
    <source>
        <dbReference type="EMBL" id="MBF4693975.1"/>
    </source>
</evidence>
<feature type="domain" description="ABC-three component systems C-terminal" evidence="1">
    <location>
        <begin position="266"/>
        <end position="392"/>
    </location>
</feature>
<evidence type="ECO:0000259" key="1">
    <source>
        <dbReference type="Pfam" id="PF20283"/>
    </source>
</evidence>